<feature type="domain" description="Nephrocystin 3-like N-terminal" evidence="3">
    <location>
        <begin position="318"/>
        <end position="476"/>
    </location>
</feature>
<keyword evidence="5" id="KW-1185">Reference proteome</keyword>
<dbReference type="Gene3D" id="3.40.50.300">
    <property type="entry name" value="P-loop containing nucleotide triphosphate hydrolases"/>
    <property type="match status" value="1"/>
</dbReference>
<dbReference type="InterPro" id="IPR036770">
    <property type="entry name" value="Ankyrin_rpt-contain_sf"/>
</dbReference>
<dbReference type="Pfam" id="PF24883">
    <property type="entry name" value="NPHP3_N"/>
    <property type="match status" value="1"/>
</dbReference>
<name>A0A8H6CVU3_9HYPO</name>
<dbReference type="GO" id="GO:0003824">
    <property type="term" value="F:catalytic activity"/>
    <property type="evidence" value="ECO:0007669"/>
    <property type="project" value="InterPro"/>
</dbReference>
<reference evidence="4 5" key="1">
    <citation type="submission" date="2020-05" db="EMBL/GenBank/DDBJ databases">
        <title>Identification and distribution of gene clusters putatively required for synthesis of sphingolipid metabolism inhibitors in phylogenetically diverse species of the filamentous fungus Fusarium.</title>
        <authorList>
            <person name="Kim H.-S."/>
            <person name="Busman M."/>
            <person name="Brown D.W."/>
            <person name="Divon H."/>
            <person name="Uhlig S."/>
            <person name="Proctor R.H."/>
        </authorList>
    </citation>
    <scope>NUCLEOTIDE SEQUENCE [LARGE SCALE GENOMIC DNA]</scope>
    <source>
        <strain evidence="4 5">NRRL 66235</strain>
    </source>
</reference>
<keyword evidence="2" id="KW-0040">ANK repeat</keyword>
<evidence type="ECO:0000313" key="4">
    <source>
        <dbReference type="EMBL" id="KAF5694916.1"/>
    </source>
</evidence>
<dbReference type="InterPro" id="IPR035994">
    <property type="entry name" value="Nucleoside_phosphorylase_sf"/>
</dbReference>
<feature type="repeat" description="ANK" evidence="2">
    <location>
        <begin position="1096"/>
        <end position="1128"/>
    </location>
</feature>
<feature type="repeat" description="ANK" evidence="2">
    <location>
        <begin position="995"/>
        <end position="1020"/>
    </location>
</feature>
<dbReference type="PANTHER" id="PTHR10039:SF14">
    <property type="entry name" value="NACHT DOMAIN-CONTAINING PROTEIN"/>
    <property type="match status" value="1"/>
</dbReference>
<evidence type="ECO:0000256" key="2">
    <source>
        <dbReference type="PROSITE-ProRule" id="PRU00023"/>
    </source>
</evidence>
<feature type="repeat" description="ANK" evidence="2">
    <location>
        <begin position="898"/>
        <end position="930"/>
    </location>
</feature>
<dbReference type="InterPro" id="IPR056884">
    <property type="entry name" value="NPHP3-like_N"/>
</dbReference>
<dbReference type="SUPFAM" id="SSF53167">
    <property type="entry name" value="Purine and uridine phosphorylases"/>
    <property type="match status" value="1"/>
</dbReference>
<feature type="repeat" description="ANK" evidence="2">
    <location>
        <begin position="931"/>
        <end position="963"/>
    </location>
</feature>
<comment type="caution">
    <text evidence="4">The sequence shown here is derived from an EMBL/GenBank/DDBJ whole genome shotgun (WGS) entry which is preliminary data.</text>
</comment>
<gene>
    <name evidence="4" type="ORF">FMUND_15871</name>
</gene>
<dbReference type="InterPro" id="IPR027417">
    <property type="entry name" value="P-loop_NTPase"/>
</dbReference>
<dbReference type="PANTHER" id="PTHR10039">
    <property type="entry name" value="AMELOGENIN"/>
    <property type="match status" value="1"/>
</dbReference>
<feature type="non-terminal residue" evidence="4">
    <location>
        <position position="1"/>
    </location>
</feature>
<dbReference type="Pfam" id="PF12796">
    <property type="entry name" value="Ank_2"/>
    <property type="match status" value="1"/>
</dbReference>
<evidence type="ECO:0000259" key="3">
    <source>
        <dbReference type="Pfam" id="PF24883"/>
    </source>
</evidence>
<organism evidence="4 5">
    <name type="scientific">Fusarium mundagurra</name>
    <dbReference type="NCBI Taxonomy" id="1567541"/>
    <lineage>
        <taxon>Eukaryota</taxon>
        <taxon>Fungi</taxon>
        <taxon>Dikarya</taxon>
        <taxon>Ascomycota</taxon>
        <taxon>Pezizomycotina</taxon>
        <taxon>Sordariomycetes</taxon>
        <taxon>Hypocreomycetidae</taxon>
        <taxon>Hypocreales</taxon>
        <taxon>Nectriaceae</taxon>
        <taxon>Fusarium</taxon>
        <taxon>Fusarium fujikuroi species complex</taxon>
    </lineage>
</organism>
<dbReference type="OrthoDB" id="194358at2759"/>
<accession>A0A8H6CVU3</accession>
<dbReference type="Gene3D" id="1.25.40.20">
    <property type="entry name" value="Ankyrin repeat-containing domain"/>
    <property type="match status" value="3"/>
</dbReference>
<dbReference type="Pfam" id="PF00023">
    <property type="entry name" value="Ank"/>
    <property type="match status" value="1"/>
</dbReference>
<proteinExistence type="predicted"/>
<dbReference type="Proteomes" id="UP000544331">
    <property type="component" value="Unassembled WGS sequence"/>
</dbReference>
<evidence type="ECO:0000256" key="1">
    <source>
        <dbReference type="ARBA" id="ARBA00022737"/>
    </source>
</evidence>
<dbReference type="Gene3D" id="3.40.50.1580">
    <property type="entry name" value="Nucleoside phosphorylase domain"/>
    <property type="match status" value="1"/>
</dbReference>
<dbReference type="SMART" id="SM00248">
    <property type="entry name" value="ANK"/>
    <property type="match status" value="9"/>
</dbReference>
<dbReference type="SUPFAM" id="SSF48403">
    <property type="entry name" value="Ankyrin repeat"/>
    <property type="match status" value="2"/>
</dbReference>
<protein>
    <submittedName>
        <fullName evidence="4">Ankyrin repeat-containing protein</fullName>
    </submittedName>
</protein>
<dbReference type="PROSITE" id="PS50088">
    <property type="entry name" value="ANK_REPEAT"/>
    <property type="match status" value="4"/>
</dbReference>
<dbReference type="EMBL" id="JAAOAN010001401">
    <property type="protein sequence ID" value="KAF5694916.1"/>
    <property type="molecule type" value="Genomic_DNA"/>
</dbReference>
<dbReference type="GO" id="GO:0009116">
    <property type="term" value="P:nucleoside metabolic process"/>
    <property type="evidence" value="ECO:0007669"/>
    <property type="project" value="InterPro"/>
</dbReference>
<evidence type="ECO:0000313" key="5">
    <source>
        <dbReference type="Proteomes" id="UP000544331"/>
    </source>
</evidence>
<dbReference type="InterPro" id="IPR002110">
    <property type="entry name" value="Ankyrin_rpt"/>
</dbReference>
<sequence length="1591" mass="178586">PHYVVAVLLAGMGKVESARAAAGVRSSFVGIRLGLVVGICGGTPRTPDTSEEAGDEILLGDVIITNKLVQTDFGRQLPDAVYIKDTLDDSLGRHSSEIRGFLKALGTFQIARDLRNDTARNLTDLLSVDGFEKFRHPGFARDKLFSSTYRHKHHQAGECSVCDASDSVSGKVCDVALNSTCEALGCDESALVVRSRLTSLEQSETMKPEHYRPVIHIGTMGSSDQVIKSASHRDMWTSSHRIIGFEMEGADSHKNKNWQGYASASAAACLKAVLKRWTPVDEPTAPIVDMEPHDQLIQSFFLQPYKSQKDRNERAAVGTCSWVMANPLFLRWHSNESSDVFWVTAEPGSGKSVLAKDIIDRGERDVEWLYCYTFFRRKGDTGQNKATDALCNILHQLFSHHHWLIKYAEPFIKSHGPKLFESFDLLWDILSEIKACVNLGSVICVVDGLDESGDQNSQDDQHKLIRKLKEHQVKSHSQSPSGTVFKFLVFTRPYVMIVRELRELGEDLTRLHIAAEEHMGAIREDISHYIHSEMTRVRQKLCLSDEVCSVVRAKLAQSTNRTYLWVSLVFREIERSRGKTAKKILKMIDNLPNTVEGIYEAILEDVEDRDETKNLLMIIQAATRPLTLSEIDVVMELAGESTRYEDLDLEGDEGRMEYIRQASCLLILVDENKLYFIHETVSDFLSTVPDPAKAKLGFEAGSRPWKSTISRKDSHATLAKLCLAFLQLEDFTKTGLRLQLSYKYKDTGHPKMTQLPWTIESYHLGSMESLVKRLVNGEMLPDGTISVDLTESVSVHPNHPFGEHLKEIKARFSFLEYAATYWHIHVAEADMEPDDFMLSLFDINSPQYATWFPIYWQTAPRYESAHLSASILALCLGHRRALSRLIANGLAVDERDPFGQTALHWAASRTSREDLEFLISQEAAVDAADSFGRTPLMQAVISQKQAHVAILLDHGADPNLQDHMGLRPLHMIKNNIEIAANLLDKGAEIEPMDEVGRCPIDFAAEDSHTNVLKLLIDRGAMPQPWTVFKAEEWQNKEIKSLLRGRMREIGAAAQSEAQRNAPPDVQMVISIRSNDVGKLQVVLDRHADVLAATDSKGNNALHIAATRCSVEVACLLVERGIDPNAVTKAGVNAQFFAQIADNPPMIAYLREIGVQGFCKATSDGENVISELRSHAQRLKIPPLVAAIRLGAADIVLQLLEEGENVNQTWGPLRKTPIFAAIERDQRLIIDALLGFGADVDSRNILQQSLLHRCIVATRSASLTDFLIQRKVSINHFDYRGMYPLNYARKLGLEEVQQVIQHRRDDELRSVSSQELDVLGVSQIITAATSLIQAQRRGMDVLKFSDRLLHHRPQPGILEELVFWDDPAPKPDEQMTDPVIKISSPGNVSQIPYRPSQGVSLEEHADPEQDEPVSVNKDTIPRWFEPQLQVAAVTLYKLLSNKVEPSKDQVMRDINRGSPTVSDLVPIFEAWKMLADEVPDMVDPYQRPEKLGLNDGEDHWPSLYRLLNFFCNRVTGHGDDDIANNDNGDKSDTEETRAVENPVMLYLRYLEGLDSDDEEMYLTDEEMQEKILDEAAARVRAYVHDYNALTLS</sequence>
<keyword evidence="1" id="KW-0677">Repeat</keyword>
<dbReference type="PROSITE" id="PS50297">
    <property type="entry name" value="ANK_REP_REGION"/>
    <property type="match status" value="4"/>
</dbReference>